<keyword evidence="6" id="KW-1003">Cell membrane</keyword>
<dbReference type="SUPFAM" id="SSF47384">
    <property type="entry name" value="Homodimeric domain of signal transducing histidine kinase"/>
    <property type="match status" value="1"/>
</dbReference>
<keyword evidence="11" id="KW-0378">Hydrolase</keyword>
<evidence type="ECO:0000256" key="16">
    <source>
        <dbReference type="ARBA" id="ARBA00023016"/>
    </source>
</evidence>
<dbReference type="Pfam" id="PF02518">
    <property type="entry name" value="HATPase_c"/>
    <property type="match status" value="1"/>
</dbReference>
<evidence type="ECO:0000256" key="14">
    <source>
        <dbReference type="ARBA" id="ARBA00022912"/>
    </source>
</evidence>
<keyword evidence="18" id="KW-0464">Manganese</keyword>
<dbReference type="CDD" id="cd00082">
    <property type="entry name" value="HisKA"/>
    <property type="match status" value="1"/>
</dbReference>
<evidence type="ECO:0000256" key="20">
    <source>
        <dbReference type="ARBA" id="ARBA00041776"/>
    </source>
</evidence>
<evidence type="ECO:0000256" key="9">
    <source>
        <dbReference type="ARBA" id="ARBA00022741"/>
    </source>
</evidence>
<evidence type="ECO:0000256" key="21">
    <source>
        <dbReference type="SAM" id="Phobius"/>
    </source>
</evidence>
<comment type="cofactor">
    <cofactor evidence="2">
        <name>Mn(2+)</name>
        <dbReference type="ChEBI" id="CHEBI:29035"/>
    </cofactor>
</comment>
<dbReference type="PANTHER" id="PTHR44936:SF9">
    <property type="entry name" value="SENSOR PROTEIN CREC"/>
    <property type="match status" value="1"/>
</dbReference>
<protein>
    <recommendedName>
        <fullName evidence="19">Signal transduction histidine-protein kinase/phosphatase MprB</fullName>
        <ecNumber evidence="5">2.7.13.3</ecNumber>
    </recommendedName>
    <alternativeName>
        <fullName evidence="20">Mycobacterial persistence regulator B</fullName>
    </alternativeName>
</protein>
<evidence type="ECO:0000256" key="17">
    <source>
        <dbReference type="ARBA" id="ARBA00023026"/>
    </source>
</evidence>
<dbReference type="SMART" id="SM00304">
    <property type="entry name" value="HAMP"/>
    <property type="match status" value="1"/>
</dbReference>
<keyword evidence="7" id="KW-0597">Phosphoprotein</keyword>
<keyword evidence="15" id="KW-0902">Two-component regulatory system</keyword>
<gene>
    <name evidence="24" type="ORF">ACFPTN_01770</name>
</gene>
<dbReference type="InterPro" id="IPR004358">
    <property type="entry name" value="Sig_transdc_His_kin-like_C"/>
</dbReference>
<dbReference type="CDD" id="cd00075">
    <property type="entry name" value="HATPase"/>
    <property type="match status" value="1"/>
</dbReference>
<evidence type="ECO:0000256" key="5">
    <source>
        <dbReference type="ARBA" id="ARBA00012438"/>
    </source>
</evidence>
<evidence type="ECO:0000256" key="15">
    <source>
        <dbReference type="ARBA" id="ARBA00023012"/>
    </source>
</evidence>
<keyword evidence="17" id="KW-0843">Virulence</keyword>
<dbReference type="PANTHER" id="PTHR44936">
    <property type="entry name" value="SENSOR PROTEIN CREC"/>
    <property type="match status" value="1"/>
</dbReference>
<feature type="domain" description="HAMP" evidence="23">
    <location>
        <begin position="193"/>
        <end position="245"/>
    </location>
</feature>
<evidence type="ECO:0000256" key="8">
    <source>
        <dbReference type="ARBA" id="ARBA00022679"/>
    </source>
</evidence>
<evidence type="ECO:0000256" key="10">
    <source>
        <dbReference type="ARBA" id="ARBA00022777"/>
    </source>
</evidence>
<dbReference type="GO" id="GO:0016301">
    <property type="term" value="F:kinase activity"/>
    <property type="evidence" value="ECO:0007669"/>
    <property type="project" value="UniProtKB-KW"/>
</dbReference>
<name>A0ABW1ALS8_9RHOO</name>
<evidence type="ECO:0000256" key="3">
    <source>
        <dbReference type="ARBA" id="ARBA00001946"/>
    </source>
</evidence>
<evidence type="ECO:0000256" key="13">
    <source>
        <dbReference type="ARBA" id="ARBA00022842"/>
    </source>
</evidence>
<evidence type="ECO:0000256" key="7">
    <source>
        <dbReference type="ARBA" id="ARBA00022553"/>
    </source>
</evidence>
<dbReference type="PRINTS" id="PR00344">
    <property type="entry name" value="BCTRLSENSOR"/>
</dbReference>
<dbReference type="EMBL" id="JBHSOG010000007">
    <property type="protein sequence ID" value="MFC5768093.1"/>
    <property type="molecule type" value="Genomic_DNA"/>
</dbReference>
<dbReference type="Pfam" id="PF00512">
    <property type="entry name" value="HisKA"/>
    <property type="match status" value="1"/>
</dbReference>
<evidence type="ECO:0000256" key="2">
    <source>
        <dbReference type="ARBA" id="ARBA00001936"/>
    </source>
</evidence>
<evidence type="ECO:0000313" key="24">
    <source>
        <dbReference type="EMBL" id="MFC5768093.1"/>
    </source>
</evidence>
<feature type="domain" description="Histidine kinase" evidence="22">
    <location>
        <begin position="253"/>
        <end position="469"/>
    </location>
</feature>
<dbReference type="PROSITE" id="PS50109">
    <property type="entry name" value="HIS_KIN"/>
    <property type="match status" value="1"/>
</dbReference>
<proteinExistence type="predicted"/>
<evidence type="ECO:0000256" key="6">
    <source>
        <dbReference type="ARBA" id="ARBA00022475"/>
    </source>
</evidence>
<feature type="transmembrane region" description="Helical" evidence="21">
    <location>
        <begin position="177"/>
        <end position="196"/>
    </location>
</feature>
<dbReference type="PROSITE" id="PS50885">
    <property type="entry name" value="HAMP"/>
    <property type="match status" value="1"/>
</dbReference>
<dbReference type="EC" id="2.7.13.3" evidence="5"/>
<dbReference type="InterPro" id="IPR003594">
    <property type="entry name" value="HATPase_dom"/>
</dbReference>
<comment type="subcellular location">
    <subcellularLocation>
        <location evidence="4">Cell membrane</location>
        <topology evidence="4">Multi-pass membrane protein</topology>
    </subcellularLocation>
</comment>
<evidence type="ECO:0000256" key="19">
    <source>
        <dbReference type="ARBA" id="ARBA00040454"/>
    </source>
</evidence>
<dbReference type="SMART" id="SM00387">
    <property type="entry name" value="HATPase_c"/>
    <property type="match status" value="1"/>
</dbReference>
<comment type="cofactor">
    <cofactor evidence="3">
        <name>Mg(2+)</name>
        <dbReference type="ChEBI" id="CHEBI:18420"/>
    </cofactor>
</comment>
<sequence length="469" mass="50051">MPHPSFRLTLLASFMLIAGILGAAAAGGWLSLERFSRMSWDGSRMALGLTSALQSLGERTVDLERSARQYRVLREPALRARFDAAHDEALAALAVLQDNLPGLSGHVAEWRSAAAALRAGLDDGDDTDAAADLPRLLARLAALNDQFAARVREALSTGNAALLGALDRSREQLAGQLAAAFAAALALAVLAGWWTLRPLQRLERAIVRLGDNRLDEPVAVGGPSDLRRLGRRLDWLRQRLAALEADRNRVLRHVSHELKTPLASLREGIALLRDGTIGPLEDGQREVAAILDQNARLLQARIEQLLDFHAVQFDAARLMREPVDARGIADQVAADQRLPARAKGVRLEVDGSAGSLHADAAKLETALSNVVANAIAYAPAGSVVRVALNRDGGKVVIDCIDDGPGIPPAELDRVFEPFFRGSIAAARPNKGNGLGLAIARELVAAHGGTIAALPAARGAHFRMELPDAY</sequence>
<dbReference type="Gene3D" id="1.10.287.130">
    <property type="match status" value="1"/>
</dbReference>
<evidence type="ECO:0000259" key="22">
    <source>
        <dbReference type="PROSITE" id="PS50109"/>
    </source>
</evidence>
<keyword evidence="25" id="KW-1185">Reference proteome</keyword>
<evidence type="ECO:0000259" key="23">
    <source>
        <dbReference type="PROSITE" id="PS50885"/>
    </source>
</evidence>
<evidence type="ECO:0000256" key="1">
    <source>
        <dbReference type="ARBA" id="ARBA00000085"/>
    </source>
</evidence>
<dbReference type="Pfam" id="PF00672">
    <property type="entry name" value="HAMP"/>
    <property type="match status" value="1"/>
</dbReference>
<dbReference type="InterPro" id="IPR005467">
    <property type="entry name" value="His_kinase_dom"/>
</dbReference>
<dbReference type="InterPro" id="IPR036097">
    <property type="entry name" value="HisK_dim/P_sf"/>
</dbReference>
<dbReference type="InterPro" id="IPR003660">
    <property type="entry name" value="HAMP_dom"/>
</dbReference>
<keyword evidence="16" id="KW-0346">Stress response</keyword>
<evidence type="ECO:0000256" key="18">
    <source>
        <dbReference type="ARBA" id="ARBA00023211"/>
    </source>
</evidence>
<keyword evidence="21" id="KW-0812">Transmembrane</keyword>
<dbReference type="SMART" id="SM00388">
    <property type="entry name" value="HisKA"/>
    <property type="match status" value="1"/>
</dbReference>
<evidence type="ECO:0000313" key="25">
    <source>
        <dbReference type="Proteomes" id="UP001595974"/>
    </source>
</evidence>
<keyword evidence="14" id="KW-0904">Protein phosphatase</keyword>
<evidence type="ECO:0000256" key="11">
    <source>
        <dbReference type="ARBA" id="ARBA00022801"/>
    </source>
</evidence>
<dbReference type="CDD" id="cd06225">
    <property type="entry name" value="HAMP"/>
    <property type="match status" value="1"/>
</dbReference>
<evidence type="ECO:0000256" key="12">
    <source>
        <dbReference type="ARBA" id="ARBA00022840"/>
    </source>
</evidence>
<comment type="caution">
    <text evidence="24">The sequence shown here is derived from an EMBL/GenBank/DDBJ whole genome shotgun (WGS) entry which is preliminary data.</text>
</comment>
<dbReference type="Proteomes" id="UP001595974">
    <property type="component" value="Unassembled WGS sequence"/>
</dbReference>
<keyword evidence="12" id="KW-0067">ATP-binding</keyword>
<dbReference type="Gene3D" id="6.10.340.10">
    <property type="match status" value="1"/>
</dbReference>
<keyword evidence="21" id="KW-0472">Membrane</keyword>
<dbReference type="InterPro" id="IPR003661">
    <property type="entry name" value="HisK_dim/P_dom"/>
</dbReference>
<keyword evidence="13" id="KW-0460">Magnesium</keyword>
<evidence type="ECO:0000256" key="4">
    <source>
        <dbReference type="ARBA" id="ARBA00004651"/>
    </source>
</evidence>
<keyword evidence="10 24" id="KW-0418">Kinase</keyword>
<comment type="catalytic activity">
    <reaction evidence="1">
        <text>ATP + protein L-histidine = ADP + protein N-phospho-L-histidine.</text>
        <dbReference type="EC" id="2.7.13.3"/>
    </reaction>
</comment>
<dbReference type="Gene3D" id="3.30.565.10">
    <property type="entry name" value="Histidine kinase-like ATPase, C-terminal domain"/>
    <property type="match status" value="1"/>
</dbReference>
<keyword evidence="9" id="KW-0547">Nucleotide-binding</keyword>
<accession>A0ABW1ALS8</accession>
<keyword evidence="8" id="KW-0808">Transferase</keyword>
<dbReference type="RefSeq" id="WP_096448951.1">
    <property type="nucleotide sequence ID" value="NZ_JBHSOG010000007.1"/>
</dbReference>
<dbReference type="SUPFAM" id="SSF55874">
    <property type="entry name" value="ATPase domain of HSP90 chaperone/DNA topoisomerase II/histidine kinase"/>
    <property type="match status" value="1"/>
</dbReference>
<reference evidence="25" key="1">
    <citation type="journal article" date="2019" name="Int. J. Syst. Evol. Microbiol.">
        <title>The Global Catalogue of Microorganisms (GCM) 10K type strain sequencing project: providing services to taxonomists for standard genome sequencing and annotation.</title>
        <authorList>
            <consortium name="The Broad Institute Genomics Platform"/>
            <consortium name="The Broad Institute Genome Sequencing Center for Infectious Disease"/>
            <person name="Wu L."/>
            <person name="Ma J."/>
        </authorList>
    </citation>
    <scope>NUCLEOTIDE SEQUENCE [LARGE SCALE GENOMIC DNA]</scope>
    <source>
        <strain evidence="25">SHR3</strain>
    </source>
</reference>
<dbReference type="InterPro" id="IPR050980">
    <property type="entry name" value="2C_sensor_his_kinase"/>
</dbReference>
<keyword evidence="21" id="KW-1133">Transmembrane helix</keyword>
<dbReference type="InterPro" id="IPR036890">
    <property type="entry name" value="HATPase_C_sf"/>
</dbReference>
<organism evidence="24 25">
    <name type="scientific">Thauera sinica</name>
    <dbReference type="NCBI Taxonomy" id="2665146"/>
    <lineage>
        <taxon>Bacteria</taxon>
        <taxon>Pseudomonadati</taxon>
        <taxon>Pseudomonadota</taxon>
        <taxon>Betaproteobacteria</taxon>
        <taxon>Rhodocyclales</taxon>
        <taxon>Zoogloeaceae</taxon>
        <taxon>Thauera</taxon>
    </lineage>
</organism>